<dbReference type="AlphaFoldDB" id="A0A401ZU84"/>
<comment type="function">
    <text evidence="10 11">The central subunit of the protein translocation channel SecYEG. Consists of two halves formed by TMs 1-5 and 6-10. These two domains form a lateral gate at the front which open onto the bilayer between TMs 2 and 7, and are clamped together by SecE at the back. The channel is closed by both a pore ring composed of hydrophobic SecY resides and a short helix (helix 2A) on the extracellular side of the membrane which forms a plug. The plug probably moves laterally to allow the channel to open. The ring and the pore may move independently.</text>
</comment>
<evidence type="ECO:0000256" key="11">
    <source>
        <dbReference type="RuleBase" id="RU000537"/>
    </source>
</evidence>
<comment type="caution">
    <text evidence="14">The sequence shown here is derived from an EMBL/GenBank/DDBJ whole genome shotgun (WGS) entry which is preliminary data.</text>
</comment>
<evidence type="ECO:0000256" key="3">
    <source>
        <dbReference type="ARBA" id="ARBA00022448"/>
    </source>
</evidence>
<dbReference type="InterPro" id="IPR030659">
    <property type="entry name" value="SecY_CS"/>
</dbReference>
<feature type="transmembrane region" description="Helical" evidence="10">
    <location>
        <begin position="388"/>
        <end position="406"/>
    </location>
</feature>
<keyword evidence="10" id="KW-1003">Cell membrane</keyword>
<evidence type="ECO:0000313" key="14">
    <source>
        <dbReference type="EMBL" id="GCE10356.1"/>
    </source>
</evidence>
<comment type="similarity">
    <text evidence="2 10 13">Belongs to the SecY/SEC61-alpha family.</text>
</comment>
<gene>
    <name evidence="10 14" type="primary">secY</name>
    <name evidence="14" type="ORF">KTT_02150</name>
</gene>
<dbReference type="PIRSF" id="PIRSF004557">
    <property type="entry name" value="SecY"/>
    <property type="match status" value="1"/>
</dbReference>
<keyword evidence="15" id="KW-1185">Reference proteome</keyword>
<dbReference type="Gene3D" id="1.10.3370.10">
    <property type="entry name" value="SecY subunit domain"/>
    <property type="match status" value="1"/>
</dbReference>
<feature type="transmembrane region" description="Helical" evidence="10">
    <location>
        <begin position="412"/>
        <end position="430"/>
    </location>
</feature>
<accession>A0A401ZU84</accession>
<feature type="transmembrane region" description="Helical" evidence="10">
    <location>
        <begin position="224"/>
        <end position="247"/>
    </location>
</feature>
<proteinExistence type="inferred from homology"/>
<protein>
    <recommendedName>
        <fullName evidence="9 10">Protein translocase subunit SecY</fullName>
    </recommendedName>
</protein>
<dbReference type="Pfam" id="PF00344">
    <property type="entry name" value="SecY"/>
    <property type="match status" value="1"/>
</dbReference>
<keyword evidence="3 10" id="KW-0813">Transport</keyword>
<keyword evidence="5 10" id="KW-0653">Protein transport</keyword>
<dbReference type="SUPFAM" id="SSF103491">
    <property type="entry name" value="Preprotein translocase SecY subunit"/>
    <property type="match status" value="1"/>
</dbReference>
<comment type="subcellular location">
    <subcellularLocation>
        <location evidence="10">Cell membrane</location>
        <topology evidence="10">Multi-pass membrane protein</topology>
    </subcellularLocation>
    <subcellularLocation>
        <location evidence="1 12">Membrane</location>
        <topology evidence="1 12">Multi-pass membrane protein</topology>
    </subcellularLocation>
</comment>
<evidence type="ECO:0000256" key="8">
    <source>
        <dbReference type="ARBA" id="ARBA00023136"/>
    </source>
</evidence>
<dbReference type="PROSITE" id="PS00755">
    <property type="entry name" value="SECY_1"/>
    <property type="match status" value="1"/>
</dbReference>
<dbReference type="GO" id="GO:0005886">
    <property type="term" value="C:plasma membrane"/>
    <property type="evidence" value="ECO:0007669"/>
    <property type="project" value="UniProtKB-SubCell"/>
</dbReference>
<dbReference type="RefSeq" id="WP_126577966.1">
    <property type="nucleotide sequence ID" value="NZ_BIFR01000001.1"/>
</dbReference>
<keyword evidence="6 10" id="KW-1133">Transmembrane helix</keyword>
<dbReference type="InterPro" id="IPR026593">
    <property type="entry name" value="SecY"/>
</dbReference>
<dbReference type="InterPro" id="IPR023201">
    <property type="entry name" value="SecY_dom_sf"/>
</dbReference>
<dbReference type="EMBL" id="BIFR01000001">
    <property type="protein sequence ID" value="GCE10356.1"/>
    <property type="molecule type" value="Genomic_DNA"/>
</dbReference>
<evidence type="ECO:0000256" key="7">
    <source>
        <dbReference type="ARBA" id="ARBA00023010"/>
    </source>
</evidence>
<dbReference type="NCBIfam" id="TIGR00967">
    <property type="entry name" value="3a0501s007"/>
    <property type="match status" value="1"/>
</dbReference>
<feature type="transmembrane region" description="Helical" evidence="10">
    <location>
        <begin position="85"/>
        <end position="105"/>
    </location>
</feature>
<name>A0A401ZU84_9CHLR</name>
<sequence>MWERLRSIWTVPDLRNKILFTLGILAIFRILAHITVPLNPTERANLLGLFSNPSQSQQGFSQLFGLLDVFSGGSLKTFSIVGLSVYPYITATIVMQLLQPIIPALQNLSTQGESGRLRFSQITRIVTVPLAFLQALGSCALYYQNHVLENFSLIDPKYMLETYSILLTLTAGVMILVWLGELITEKGIGNGISLIIFGGIVTSIPTTVYNGYTAATTSGGNSGGIVSIAVFILVGALTLLGMVYLYLGQRRVPVQYPTKRNVGRGMLVGSAQTTYIPMQINSAGMIPLIFASSMLLFPTVIAQYLSASNVNWLKNAAVFVTTWVVNPSTWWYWVMNFLLVFAFTYFYAYVLWQQQNIPENLQKQGAFIPGYRPGEPTSRYLGTILNRITLAGALFLGLATVLPFFARVGGQQLLGTASLLIVVGVVLDTIRQIEAQMVMRNYSGFLS</sequence>
<reference evidence="15" key="1">
    <citation type="submission" date="2018-12" db="EMBL/GenBank/DDBJ databases">
        <title>Tengunoibacter tsumagoiensis gen. nov., sp. nov., Dictyobacter kobayashii sp. nov., D. alpinus sp. nov., and D. joshuensis sp. nov. and description of Dictyobacteraceae fam. nov. within the order Ktedonobacterales isolated from Tengu-no-mugimeshi.</title>
        <authorList>
            <person name="Wang C.M."/>
            <person name="Zheng Y."/>
            <person name="Sakai Y."/>
            <person name="Toyoda A."/>
            <person name="Minakuchi Y."/>
            <person name="Abe K."/>
            <person name="Yokota A."/>
            <person name="Yabe S."/>
        </authorList>
    </citation>
    <scope>NUCLEOTIDE SEQUENCE [LARGE SCALE GENOMIC DNA]</scope>
    <source>
        <strain evidence="15">Uno3</strain>
    </source>
</reference>
<comment type="caution">
    <text evidence="10">Lacks conserved residue(s) required for the propagation of feature annotation.</text>
</comment>
<dbReference type="GO" id="GO:0065002">
    <property type="term" value="P:intracellular protein transmembrane transport"/>
    <property type="evidence" value="ECO:0007669"/>
    <property type="project" value="UniProtKB-UniRule"/>
</dbReference>
<evidence type="ECO:0000256" key="1">
    <source>
        <dbReference type="ARBA" id="ARBA00004141"/>
    </source>
</evidence>
<feature type="transmembrane region" description="Helical" evidence="10">
    <location>
        <begin position="125"/>
        <end position="143"/>
    </location>
</feature>
<keyword evidence="4 10" id="KW-0812">Transmembrane</keyword>
<dbReference type="InterPro" id="IPR002208">
    <property type="entry name" value="SecY/SEC61-alpha"/>
</dbReference>
<dbReference type="GO" id="GO:0043952">
    <property type="term" value="P:protein transport by the Sec complex"/>
    <property type="evidence" value="ECO:0007669"/>
    <property type="project" value="UniProtKB-UniRule"/>
</dbReference>
<evidence type="ECO:0000256" key="5">
    <source>
        <dbReference type="ARBA" id="ARBA00022927"/>
    </source>
</evidence>
<dbReference type="GO" id="GO:0006605">
    <property type="term" value="P:protein targeting"/>
    <property type="evidence" value="ECO:0007669"/>
    <property type="project" value="UniProtKB-UniRule"/>
</dbReference>
<evidence type="ECO:0000256" key="13">
    <source>
        <dbReference type="RuleBase" id="RU004349"/>
    </source>
</evidence>
<dbReference type="PROSITE" id="PS00756">
    <property type="entry name" value="SECY_2"/>
    <property type="match status" value="1"/>
</dbReference>
<comment type="subunit">
    <text evidence="10">Component of the Sec protein translocase complex. Heterotrimer consisting of SecY, SecE and SecG subunits. The heterotrimers can form oligomers, although 1 heterotrimer is thought to be able to translocate proteins. Interacts with the ribosome. Interacts with SecDF, and other proteins may be involved. Interacts with SecA.</text>
</comment>
<evidence type="ECO:0000256" key="10">
    <source>
        <dbReference type="HAMAP-Rule" id="MF_01465"/>
    </source>
</evidence>
<feature type="transmembrane region" description="Helical" evidence="10">
    <location>
        <begin position="192"/>
        <end position="212"/>
    </location>
</feature>
<dbReference type="PANTHER" id="PTHR10906">
    <property type="entry name" value="SECY/SEC61-ALPHA FAMILY MEMBER"/>
    <property type="match status" value="1"/>
</dbReference>
<organism evidence="14 15">
    <name type="scientific">Tengunoibacter tsumagoiensis</name>
    <dbReference type="NCBI Taxonomy" id="2014871"/>
    <lineage>
        <taxon>Bacteria</taxon>
        <taxon>Bacillati</taxon>
        <taxon>Chloroflexota</taxon>
        <taxon>Ktedonobacteria</taxon>
        <taxon>Ktedonobacterales</taxon>
        <taxon>Dictyobacteraceae</taxon>
        <taxon>Tengunoibacter</taxon>
    </lineage>
</organism>
<evidence type="ECO:0000256" key="9">
    <source>
        <dbReference type="ARBA" id="ARBA00039733"/>
    </source>
</evidence>
<keyword evidence="8 10" id="KW-0472">Membrane</keyword>
<dbReference type="PRINTS" id="PR00303">
    <property type="entry name" value="SECYTRNLCASE"/>
</dbReference>
<feature type="transmembrane region" description="Helical" evidence="10">
    <location>
        <begin position="163"/>
        <end position="180"/>
    </location>
</feature>
<feature type="transmembrane region" description="Helical" evidence="10">
    <location>
        <begin position="285"/>
        <end position="305"/>
    </location>
</feature>
<evidence type="ECO:0000256" key="2">
    <source>
        <dbReference type="ARBA" id="ARBA00005751"/>
    </source>
</evidence>
<evidence type="ECO:0000256" key="12">
    <source>
        <dbReference type="RuleBase" id="RU003484"/>
    </source>
</evidence>
<dbReference type="Proteomes" id="UP000287352">
    <property type="component" value="Unassembled WGS sequence"/>
</dbReference>
<evidence type="ECO:0000256" key="6">
    <source>
        <dbReference type="ARBA" id="ARBA00022989"/>
    </source>
</evidence>
<evidence type="ECO:0000256" key="4">
    <source>
        <dbReference type="ARBA" id="ARBA00022692"/>
    </source>
</evidence>
<evidence type="ECO:0000313" key="15">
    <source>
        <dbReference type="Proteomes" id="UP000287352"/>
    </source>
</evidence>
<keyword evidence="7 10" id="KW-0811">Translocation</keyword>
<feature type="transmembrane region" description="Helical" evidence="10">
    <location>
        <begin position="330"/>
        <end position="352"/>
    </location>
</feature>
<dbReference type="HAMAP" id="MF_01465">
    <property type="entry name" value="SecY"/>
    <property type="match status" value="1"/>
</dbReference>
<dbReference type="OrthoDB" id="9809248at2"/>
<dbReference type="FunFam" id="1.10.3370.10:FF:000001">
    <property type="entry name" value="Preprotein translocase subunit SecY"/>
    <property type="match status" value="1"/>
</dbReference>